<feature type="compositionally biased region" description="Acidic residues" evidence="1">
    <location>
        <begin position="277"/>
        <end position="296"/>
    </location>
</feature>
<feature type="region of interest" description="Disordered" evidence="1">
    <location>
        <begin position="259"/>
        <end position="305"/>
    </location>
</feature>
<dbReference type="AlphaFoldDB" id="A0A218UYT9"/>
<organism evidence="2 3">
    <name type="scientific">Lonchura striata</name>
    <name type="common">white-rumped munia</name>
    <dbReference type="NCBI Taxonomy" id="40157"/>
    <lineage>
        <taxon>Eukaryota</taxon>
        <taxon>Metazoa</taxon>
        <taxon>Chordata</taxon>
        <taxon>Craniata</taxon>
        <taxon>Vertebrata</taxon>
        <taxon>Euteleostomi</taxon>
        <taxon>Archelosauria</taxon>
        <taxon>Archosauria</taxon>
        <taxon>Dinosauria</taxon>
        <taxon>Saurischia</taxon>
        <taxon>Theropoda</taxon>
        <taxon>Coelurosauria</taxon>
        <taxon>Aves</taxon>
        <taxon>Neognathae</taxon>
        <taxon>Neoaves</taxon>
        <taxon>Telluraves</taxon>
        <taxon>Australaves</taxon>
        <taxon>Passeriformes</taxon>
        <taxon>Passeroidea</taxon>
        <taxon>Estrildidae</taxon>
        <taxon>Estrildinae</taxon>
        <taxon>Lonchura</taxon>
    </lineage>
</organism>
<dbReference type="Proteomes" id="UP000197619">
    <property type="component" value="Unassembled WGS sequence"/>
</dbReference>
<feature type="non-terminal residue" evidence="2">
    <location>
        <position position="365"/>
    </location>
</feature>
<sequence>MFRGHRAWFSQSVSPGPRGLWGEGARRQRSHPEVGTPWMPSSPHSLSPAADGGGTITHWLDADYLFSSDAAHPDTRSIHESLSYLEGRATVFHSCYLSACVSIGAGERPSVALGHFVLPPACLHEEIRRKIGRFIWEKADALEEQDKQPPELVDRHEEQNGPPEIQEEAVTDLLCHLDANKSMGLDGIYPRVTRELEEELAKLLSMLYNLNEWTESTIVRYTGDTQLSGSVVLLEARKALLRDRLDQWTGVICMRVDNAKPEENPTQESETARNSCEEESEEEVLDLAESSEETDSEAPAQGEFPYRALQEYPINNMVTGYASAQDMKKYEGELHDFIPGTSGYAVYWVQSKFSTSCEKTKMKRK</sequence>
<feature type="compositionally biased region" description="Polar residues" evidence="1">
    <location>
        <begin position="264"/>
        <end position="274"/>
    </location>
</feature>
<evidence type="ECO:0000313" key="3">
    <source>
        <dbReference type="Proteomes" id="UP000197619"/>
    </source>
</evidence>
<dbReference type="GO" id="GO:0005637">
    <property type="term" value="C:nuclear inner membrane"/>
    <property type="evidence" value="ECO:0007669"/>
    <property type="project" value="TreeGrafter"/>
</dbReference>
<comment type="caution">
    <text evidence="2">The sequence shown here is derived from an EMBL/GenBank/DDBJ whole genome shotgun (WGS) entry which is preliminary data.</text>
</comment>
<evidence type="ECO:0000256" key="1">
    <source>
        <dbReference type="SAM" id="MobiDB-lite"/>
    </source>
</evidence>
<evidence type="ECO:0000313" key="2">
    <source>
        <dbReference type="EMBL" id="OWK58869.1"/>
    </source>
</evidence>
<dbReference type="PANTHER" id="PTHR35345:SF1">
    <property type="entry name" value="TELOMERE REPEATS-BINDING BOUQUET FORMATION PROTEIN 2"/>
    <property type="match status" value="1"/>
</dbReference>
<accession>A0A218UYT9</accession>
<dbReference type="GO" id="GO:0007129">
    <property type="term" value="P:homologous chromosome pairing at meiosis"/>
    <property type="evidence" value="ECO:0007669"/>
    <property type="project" value="TreeGrafter"/>
</dbReference>
<protein>
    <submittedName>
        <fullName evidence="2">Uncharacterized protein C15orf43</fullName>
    </submittedName>
</protein>
<reference evidence="2 3" key="1">
    <citation type="submission" date="2017-05" db="EMBL/GenBank/DDBJ databases">
        <title>Genome of assembly of the Bengalese finch, Lonchura striata domestica.</title>
        <authorList>
            <person name="Colquitt B.M."/>
            <person name="Brainard M.S."/>
        </authorList>
    </citation>
    <scope>NUCLEOTIDE SEQUENCE [LARGE SCALE GENOMIC DNA]</scope>
    <source>
        <strain evidence="2">White83orange57</strain>
    </source>
</reference>
<dbReference type="EMBL" id="MUZQ01000090">
    <property type="protein sequence ID" value="OWK58869.1"/>
    <property type="molecule type" value="Genomic_DNA"/>
</dbReference>
<dbReference type="PANTHER" id="PTHR35345">
    <property type="entry name" value="TELOMERE REPEATS-BINDING BOUQUET FORMATION PROTEIN 2"/>
    <property type="match status" value="1"/>
</dbReference>
<dbReference type="Pfam" id="PF15101">
    <property type="entry name" value="TERB2"/>
    <property type="match status" value="2"/>
</dbReference>
<proteinExistence type="predicted"/>
<name>A0A218UYT9_9PASE</name>
<dbReference type="GO" id="GO:0070197">
    <property type="term" value="P:meiotic attachment of telomere to nuclear envelope"/>
    <property type="evidence" value="ECO:0007669"/>
    <property type="project" value="TreeGrafter"/>
</dbReference>
<keyword evidence="3" id="KW-1185">Reference proteome</keyword>
<gene>
    <name evidence="2" type="ORF">RLOC_00012715</name>
</gene>
<feature type="region of interest" description="Disordered" evidence="1">
    <location>
        <begin position="19"/>
        <end position="47"/>
    </location>
</feature>
<dbReference type="InterPro" id="IPR028065">
    <property type="entry name" value="TERB2"/>
</dbReference>